<evidence type="ECO:0000256" key="2">
    <source>
        <dbReference type="ARBA" id="ARBA00022741"/>
    </source>
</evidence>
<evidence type="ECO:0000313" key="7">
    <source>
        <dbReference type="Proteomes" id="UP000234857"/>
    </source>
</evidence>
<sequence>MINENFAGIEFDTRRDCQGKLFVCFKGQNSDGHDHIQKALDKGALAVVSTDSDKIASFVEKTTTVNVKNNIGFLVELTTLIRDKKGTRVLAVTGSSGKTSVKEILYDFLNDFLKIWKTRENFNNALGISWSFLNMPDENEFFVAECGMNHSGELSEIAKMLNPELAVIVNVGYVHSGNFESLKDIAKAKLEIADSLKDKSFLITNSDSPELVKESKRYSKKTTFGKNEDSDISYFVEGFKDEKTYLSIHINDSSYKMDFKGLPFMAENVVAALSVIYKLGIPIDRFIVHNINTSNNKRNQMLEKDGFHFLLDCYNSNPFSLGKVVQELSLIHDKWILVLGDMKELGLSSIYWHQKTGELINQCLPDCKLVCFGELGVMFGEGALKAGKKIGDIYFSNTLVEIGRLIRYLGNDYHIFVKGSRSMKMERILDSFEGGR</sequence>
<dbReference type="Gene3D" id="3.40.1190.10">
    <property type="entry name" value="Mur-like, catalytic domain"/>
    <property type="match status" value="1"/>
</dbReference>
<dbReference type="Gene3D" id="3.40.1390.10">
    <property type="entry name" value="MurE/MurF, N-terminal domain"/>
    <property type="match status" value="1"/>
</dbReference>
<evidence type="ECO:0000259" key="5">
    <source>
        <dbReference type="Pfam" id="PF08245"/>
    </source>
</evidence>
<dbReference type="Proteomes" id="UP000234857">
    <property type="component" value="Unassembled WGS sequence"/>
</dbReference>
<dbReference type="SUPFAM" id="SSF53244">
    <property type="entry name" value="MurD-like peptide ligases, peptide-binding domain"/>
    <property type="match status" value="1"/>
</dbReference>
<dbReference type="GO" id="GO:0016881">
    <property type="term" value="F:acid-amino acid ligase activity"/>
    <property type="evidence" value="ECO:0007669"/>
    <property type="project" value="InterPro"/>
</dbReference>
<dbReference type="InterPro" id="IPR013221">
    <property type="entry name" value="Mur_ligase_cen"/>
</dbReference>
<dbReference type="Gene3D" id="3.90.190.20">
    <property type="entry name" value="Mur ligase, C-terminal domain"/>
    <property type="match status" value="1"/>
</dbReference>
<name>A0A2N5ZK02_MUIH1</name>
<dbReference type="InterPro" id="IPR036565">
    <property type="entry name" value="Mur-like_cat_sf"/>
</dbReference>
<dbReference type="InterPro" id="IPR000713">
    <property type="entry name" value="Mur_ligase_N"/>
</dbReference>
<dbReference type="AlphaFoldDB" id="A0A2N5ZK02"/>
<keyword evidence="2" id="KW-0547">Nucleotide-binding</keyword>
<dbReference type="SUPFAM" id="SSF63418">
    <property type="entry name" value="MurE/MurF N-terminal domain"/>
    <property type="match status" value="1"/>
</dbReference>
<gene>
    <name evidence="6" type="ORF">C0601_03320</name>
</gene>
<dbReference type="InterPro" id="IPR036615">
    <property type="entry name" value="Mur_ligase_C_dom_sf"/>
</dbReference>
<dbReference type="Pfam" id="PF01225">
    <property type="entry name" value="Mur_ligase"/>
    <property type="match status" value="1"/>
</dbReference>
<reference evidence="6 7" key="1">
    <citation type="submission" date="2017-11" db="EMBL/GenBank/DDBJ databases">
        <title>Genome-resolved metagenomics identifies genetic mobility, metabolic interactions, and unexpected diversity in perchlorate-reducing communities.</title>
        <authorList>
            <person name="Barnum T.P."/>
            <person name="Figueroa I.A."/>
            <person name="Carlstrom C.I."/>
            <person name="Lucas L.N."/>
            <person name="Engelbrektson A.L."/>
            <person name="Coates J.D."/>
        </authorList>
    </citation>
    <scope>NUCLEOTIDE SEQUENCE [LARGE SCALE GENOMIC DNA]</scope>
    <source>
        <strain evidence="6">BM706</strain>
    </source>
</reference>
<evidence type="ECO:0000259" key="4">
    <source>
        <dbReference type="Pfam" id="PF01225"/>
    </source>
</evidence>
<feature type="domain" description="Mur ligase N-terminal catalytic" evidence="4">
    <location>
        <begin position="8"/>
        <end position="60"/>
    </location>
</feature>
<dbReference type="InterPro" id="IPR051046">
    <property type="entry name" value="MurCDEF_CellWall_CoF430Synth"/>
</dbReference>
<organism evidence="6 7">
    <name type="scientific">Muiribacterium halophilum</name>
    <dbReference type="NCBI Taxonomy" id="2053465"/>
    <lineage>
        <taxon>Bacteria</taxon>
        <taxon>Candidatus Muiribacteriota</taxon>
        <taxon>Candidatus Muiribacteriia</taxon>
        <taxon>Candidatus Muiribacteriales</taxon>
        <taxon>Candidatus Muiribacteriaceae</taxon>
        <taxon>Candidatus Muiribacterium</taxon>
    </lineage>
</organism>
<evidence type="ECO:0000313" key="6">
    <source>
        <dbReference type="EMBL" id="PLX18944.1"/>
    </source>
</evidence>
<dbReference type="InterPro" id="IPR035911">
    <property type="entry name" value="MurE/MurF_N"/>
</dbReference>
<proteinExistence type="predicted"/>
<accession>A0A2N5ZK02</accession>
<dbReference type="Pfam" id="PF08245">
    <property type="entry name" value="Mur_ligase_M"/>
    <property type="match status" value="1"/>
</dbReference>
<evidence type="ECO:0000256" key="3">
    <source>
        <dbReference type="ARBA" id="ARBA00022840"/>
    </source>
</evidence>
<protein>
    <recommendedName>
        <fullName evidence="8">UDP-N-acetylmuramoyl-tripeptide--D-alanyl-D-alanine ligase</fullName>
    </recommendedName>
</protein>
<evidence type="ECO:0000256" key="1">
    <source>
        <dbReference type="ARBA" id="ARBA00022598"/>
    </source>
</evidence>
<dbReference type="SUPFAM" id="SSF53623">
    <property type="entry name" value="MurD-like peptide ligases, catalytic domain"/>
    <property type="match status" value="1"/>
</dbReference>
<keyword evidence="1" id="KW-0436">Ligase</keyword>
<dbReference type="EMBL" id="PKTG01000045">
    <property type="protein sequence ID" value="PLX18944.1"/>
    <property type="molecule type" value="Genomic_DNA"/>
</dbReference>
<feature type="domain" description="Mur ligase central" evidence="5">
    <location>
        <begin position="92"/>
        <end position="275"/>
    </location>
</feature>
<keyword evidence="3" id="KW-0067">ATP-binding</keyword>
<evidence type="ECO:0008006" key="8">
    <source>
        <dbReference type="Google" id="ProtNLM"/>
    </source>
</evidence>
<dbReference type="PANTHER" id="PTHR43024:SF1">
    <property type="entry name" value="UDP-N-ACETYLMURAMOYL-TRIPEPTIDE--D-ALANYL-D-ALANINE LIGASE"/>
    <property type="match status" value="1"/>
</dbReference>
<dbReference type="GO" id="GO:0005524">
    <property type="term" value="F:ATP binding"/>
    <property type="evidence" value="ECO:0007669"/>
    <property type="project" value="UniProtKB-KW"/>
</dbReference>
<comment type="caution">
    <text evidence="6">The sequence shown here is derived from an EMBL/GenBank/DDBJ whole genome shotgun (WGS) entry which is preliminary data.</text>
</comment>
<dbReference type="PANTHER" id="PTHR43024">
    <property type="entry name" value="UDP-N-ACETYLMURAMOYL-TRIPEPTIDE--D-ALANYL-D-ALANINE LIGASE"/>
    <property type="match status" value="1"/>
</dbReference>